<dbReference type="EC" id="6.3.3.2" evidence="4"/>
<dbReference type="Gene3D" id="3.40.50.10420">
    <property type="entry name" value="NagB/RpiA/CoA transferase-like"/>
    <property type="match status" value="1"/>
</dbReference>
<evidence type="ECO:0000256" key="1">
    <source>
        <dbReference type="ARBA" id="ARBA00010638"/>
    </source>
</evidence>
<dbReference type="InterPro" id="IPR002698">
    <property type="entry name" value="FTHF_cligase"/>
</dbReference>
<dbReference type="RefSeq" id="WP_338521784.1">
    <property type="nucleotide sequence ID" value="NZ_CP135136.1"/>
</dbReference>
<organism evidence="5 6">
    <name type="scientific">Candidatus Legionella polyplacis</name>
    <dbReference type="NCBI Taxonomy" id="2005262"/>
    <lineage>
        <taxon>Bacteria</taxon>
        <taxon>Pseudomonadati</taxon>
        <taxon>Pseudomonadota</taxon>
        <taxon>Gammaproteobacteria</taxon>
        <taxon>Legionellales</taxon>
        <taxon>Legionellaceae</taxon>
        <taxon>Legionella</taxon>
    </lineage>
</organism>
<evidence type="ECO:0000313" key="5">
    <source>
        <dbReference type="EMBL" id="WWR12136.1"/>
    </source>
</evidence>
<dbReference type="GO" id="GO:0030272">
    <property type="term" value="F:5-formyltetrahydrofolate cyclo-ligase activity"/>
    <property type="evidence" value="ECO:0007669"/>
    <property type="project" value="UniProtKB-EC"/>
</dbReference>
<dbReference type="PANTHER" id="PTHR23407:SF1">
    <property type="entry name" value="5-FORMYLTETRAHYDROFOLATE CYCLO-LIGASE"/>
    <property type="match status" value="1"/>
</dbReference>
<evidence type="ECO:0000256" key="4">
    <source>
        <dbReference type="RuleBase" id="RU361279"/>
    </source>
</evidence>
<evidence type="ECO:0000313" key="6">
    <source>
        <dbReference type="Proteomes" id="UP001360424"/>
    </source>
</evidence>
<reference evidence="5" key="1">
    <citation type="submission" date="2023-09" db="EMBL/GenBank/DDBJ databases">
        <title>Genomes of two closely related lineages of the louse Polyplax serrata with different host specificities.</title>
        <authorList>
            <person name="Martinu J."/>
            <person name="Tarabai H."/>
            <person name="Stefka J."/>
            <person name="Hypsa V."/>
        </authorList>
    </citation>
    <scope>NUCLEOTIDE SEQUENCE [LARGE SCALE GENOMIC DNA]</scope>
    <source>
        <strain evidence="5">HR10_N</strain>
    </source>
</reference>
<dbReference type="PIRSF" id="PIRSF006806">
    <property type="entry name" value="FTHF_cligase"/>
    <property type="match status" value="1"/>
</dbReference>
<comment type="similarity">
    <text evidence="1 4">Belongs to the 5-formyltetrahydrofolate cyclo-ligase family.</text>
</comment>
<keyword evidence="4" id="KW-0460">Magnesium</keyword>
<proteinExistence type="inferred from homology"/>
<evidence type="ECO:0000256" key="2">
    <source>
        <dbReference type="ARBA" id="ARBA00022741"/>
    </source>
</evidence>
<gene>
    <name evidence="5" type="ORF">RQL38_00645</name>
</gene>
<dbReference type="PANTHER" id="PTHR23407">
    <property type="entry name" value="ATPASE INHIBITOR/5-FORMYLTETRAHYDROFOLATE CYCLO-LIGASE"/>
    <property type="match status" value="1"/>
</dbReference>
<keyword evidence="4" id="KW-0479">Metal-binding</keyword>
<comment type="cofactor">
    <cofactor evidence="4">
        <name>Mg(2+)</name>
        <dbReference type="ChEBI" id="CHEBI:18420"/>
    </cofactor>
</comment>
<keyword evidence="5" id="KW-0436">Ligase</keyword>
<keyword evidence="3 4" id="KW-0067">ATP-binding</keyword>
<dbReference type="Proteomes" id="UP001360424">
    <property type="component" value="Chromosome"/>
</dbReference>
<protein>
    <recommendedName>
        <fullName evidence="4">5-formyltetrahydrofolate cyclo-ligase</fullName>
        <ecNumber evidence="4">6.3.3.2</ecNumber>
    </recommendedName>
</protein>
<dbReference type="EMBL" id="CP135136">
    <property type="protein sequence ID" value="WWR12136.1"/>
    <property type="molecule type" value="Genomic_DNA"/>
</dbReference>
<dbReference type="NCBIfam" id="TIGR02727">
    <property type="entry name" value="MTHFS_bact"/>
    <property type="match status" value="1"/>
</dbReference>
<comment type="catalytic activity">
    <reaction evidence="4">
        <text>(6S)-5-formyl-5,6,7,8-tetrahydrofolate + ATP = (6R)-5,10-methenyltetrahydrofolate + ADP + phosphate</text>
        <dbReference type="Rhea" id="RHEA:10488"/>
        <dbReference type="ChEBI" id="CHEBI:30616"/>
        <dbReference type="ChEBI" id="CHEBI:43474"/>
        <dbReference type="ChEBI" id="CHEBI:57455"/>
        <dbReference type="ChEBI" id="CHEBI:57457"/>
        <dbReference type="ChEBI" id="CHEBI:456216"/>
        <dbReference type="EC" id="6.3.3.2"/>
    </reaction>
</comment>
<dbReference type="Pfam" id="PF01812">
    <property type="entry name" value="5-FTHF_cyc-lig"/>
    <property type="match status" value="1"/>
</dbReference>
<evidence type="ECO:0000256" key="3">
    <source>
        <dbReference type="ARBA" id="ARBA00022840"/>
    </source>
</evidence>
<keyword evidence="6" id="KW-1185">Reference proteome</keyword>
<keyword evidence="2 4" id="KW-0547">Nucleotide-binding</keyword>
<dbReference type="InterPro" id="IPR037171">
    <property type="entry name" value="NagB/RpiA_transferase-like"/>
</dbReference>
<sequence length="195" mass="23333">MIIHNFKKKHDFLRKKQQKIRESFSISYQNLVSSIICKKISLLKQYYLSKNIALYWPIKKEINLNLLWLHSLLNKKKCYFPFMKKNKTLTFLQAKSNTPFIKNKYNILEPDYTKSKKIALKKLDIIFIPIIAFDKNCNRLGMGHGYYDRTLSYKKNIPTLIGVAYETQCVHHIDKNHWDININLIVTQYSTYYKK</sequence>
<name>A0ABZ2H071_9GAMM</name>
<dbReference type="SUPFAM" id="SSF100950">
    <property type="entry name" value="NagB/RpiA/CoA transferase-like"/>
    <property type="match status" value="1"/>
</dbReference>
<dbReference type="InterPro" id="IPR024185">
    <property type="entry name" value="FTHF_cligase-like_sf"/>
</dbReference>
<accession>A0ABZ2H071</accession>